<name>A0ABW0KGR1_9BACL</name>
<comment type="caution">
    <text evidence="9">The sequence shown here is derived from an EMBL/GenBank/DDBJ whole genome shotgun (WGS) entry which is preliminary data.</text>
</comment>
<comment type="similarity">
    <text evidence="1">Belongs to the thioredoxin family.</text>
</comment>
<dbReference type="InterPro" id="IPR036249">
    <property type="entry name" value="Thioredoxin-like_sf"/>
</dbReference>
<evidence type="ECO:0000256" key="3">
    <source>
        <dbReference type="ARBA" id="ARBA00022448"/>
    </source>
</evidence>
<dbReference type="InterPro" id="IPR005746">
    <property type="entry name" value="Thioredoxin"/>
</dbReference>
<dbReference type="PANTHER" id="PTHR45663:SF11">
    <property type="entry name" value="GEO12009P1"/>
    <property type="match status" value="1"/>
</dbReference>
<evidence type="ECO:0000313" key="10">
    <source>
        <dbReference type="Proteomes" id="UP001596044"/>
    </source>
</evidence>
<organism evidence="9 10">
    <name type="scientific">Paenibacillus aestuarii</name>
    <dbReference type="NCBI Taxonomy" id="516965"/>
    <lineage>
        <taxon>Bacteria</taxon>
        <taxon>Bacillati</taxon>
        <taxon>Bacillota</taxon>
        <taxon>Bacilli</taxon>
        <taxon>Bacillales</taxon>
        <taxon>Paenibacillaceae</taxon>
        <taxon>Paenibacillus</taxon>
    </lineage>
</organism>
<dbReference type="PRINTS" id="PR00421">
    <property type="entry name" value="THIOREDOXIN"/>
</dbReference>
<proteinExistence type="inferred from homology"/>
<dbReference type="InterPro" id="IPR017937">
    <property type="entry name" value="Thioredoxin_CS"/>
</dbReference>
<dbReference type="PROSITE" id="PS51352">
    <property type="entry name" value="THIOREDOXIN_2"/>
    <property type="match status" value="1"/>
</dbReference>
<dbReference type="CDD" id="cd02947">
    <property type="entry name" value="TRX_family"/>
    <property type="match status" value="1"/>
</dbReference>
<dbReference type="Gene3D" id="3.40.30.10">
    <property type="entry name" value="Glutaredoxin"/>
    <property type="match status" value="1"/>
</dbReference>
<keyword evidence="4" id="KW-0249">Electron transport</keyword>
<protein>
    <recommendedName>
        <fullName evidence="2 7">Thioredoxin</fullName>
    </recommendedName>
</protein>
<sequence length="153" mass="17526">MFNSTGAETLDGKERSRHRKIDYRSKSRFEIEYEYTMKGETNKMDTLTLTKDTFRGQIEHGITLVDFYATWCGPCQRQLPIVEELASEMKHSASVAKINIDEESEIATTYGVKSIPTLMIFKDGYLLETMVGLQSKSFLREKLNLYLSIGDTC</sequence>
<dbReference type="Pfam" id="PF00085">
    <property type="entry name" value="Thioredoxin"/>
    <property type="match status" value="1"/>
</dbReference>
<dbReference type="Proteomes" id="UP001596044">
    <property type="component" value="Unassembled WGS sequence"/>
</dbReference>
<evidence type="ECO:0000256" key="5">
    <source>
        <dbReference type="ARBA" id="ARBA00023157"/>
    </source>
</evidence>
<keyword evidence="5" id="KW-1015">Disulfide bond</keyword>
<dbReference type="SUPFAM" id="SSF52833">
    <property type="entry name" value="Thioredoxin-like"/>
    <property type="match status" value="1"/>
</dbReference>
<dbReference type="NCBIfam" id="TIGR01068">
    <property type="entry name" value="thioredoxin"/>
    <property type="match status" value="1"/>
</dbReference>
<dbReference type="PANTHER" id="PTHR45663">
    <property type="entry name" value="GEO12009P1"/>
    <property type="match status" value="1"/>
</dbReference>
<evidence type="ECO:0000256" key="4">
    <source>
        <dbReference type="ARBA" id="ARBA00022982"/>
    </source>
</evidence>
<evidence type="ECO:0000256" key="2">
    <source>
        <dbReference type="ARBA" id="ARBA00020570"/>
    </source>
</evidence>
<dbReference type="EMBL" id="JBHSMJ010000051">
    <property type="protein sequence ID" value="MFC5452395.1"/>
    <property type="molecule type" value="Genomic_DNA"/>
</dbReference>
<feature type="domain" description="Thioredoxin" evidence="8">
    <location>
        <begin position="38"/>
        <end position="148"/>
    </location>
</feature>
<dbReference type="RefSeq" id="WP_333742727.1">
    <property type="nucleotide sequence ID" value="NZ_JAQFVF010000034.1"/>
</dbReference>
<evidence type="ECO:0000259" key="8">
    <source>
        <dbReference type="PROSITE" id="PS51352"/>
    </source>
</evidence>
<evidence type="ECO:0000256" key="6">
    <source>
        <dbReference type="ARBA" id="ARBA00023284"/>
    </source>
</evidence>
<accession>A0ABW0KGR1</accession>
<gene>
    <name evidence="9" type="primary">trxA</name>
    <name evidence="9" type="ORF">ACFPOG_29730</name>
</gene>
<dbReference type="PROSITE" id="PS00194">
    <property type="entry name" value="THIOREDOXIN_1"/>
    <property type="match status" value="1"/>
</dbReference>
<evidence type="ECO:0000256" key="1">
    <source>
        <dbReference type="ARBA" id="ARBA00008987"/>
    </source>
</evidence>
<evidence type="ECO:0000256" key="7">
    <source>
        <dbReference type="NCBIfam" id="TIGR01068"/>
    </source>
</evidence>
<dbReference type="InterPro" id="IPR013766">
    <property type="entry name" value="Thioredoxin_domain"/>
</dbReference>
<keyword evidence="10" id="KW-1185">Reference proteome</keyword>
<evidence type="ECO:0000313" key="9">
    <source>
        <dbReference type="EMBL" id="MFC5452395.1"/>
    </source>
</evidence>
<reference evidence="10" key="1">
    <citation type="journal article" date="2019" name="Int. J. Syst. Evol. Microbiol.">
        <title>The Global Catalogue of Microorganisms (GCM) 10K type strain sequencing project: providing services to taxonomists for standard genome sequencing and annotation.</title>
        <authorList>
            <consortium name="The Broad Institute Genomics Platform"/>
            <consortium name="The Broad Institute Genome Sequencing Center for Infectious Disease"/>
            <person name="Wu L."/>
            <person name="Ma J."/>
        </authorList>
    </citation>
    <scope>NUCLEOTIDE SEQUENCE [LARGE SCALE GENOMIC DNA]</scope>
    <source>
        <strain evidence="10">KACC 11904</strain>
    </source>
</reference>
<keyword evidence="6" id="KW-0676">Redox-active center</keyword>
<keyword evidence="3" id="KW-0813">Transport</keyword>